<accession>A0A6A4IN04</accession>
<feature type="compositionally biased region" description="Polar residues" evidence="1">
    <location>
        <begin position="72"/>
        <end position="81"/>
    </location>
</feature>
<sequence length="192" mass="21228">MSATTSFPTGTSNSSFPRSLRSVKGRLNLNSSIPTTSPKSLSSSKNGTRGVMESLPKVIEEPQPRPKAITHLTPSLPVQSPTKERKKKRKDKYDRPLPPTPPPSESILSPESGFELVVNDNASIFSSSPTLTHVASTSTFSSSALAACSERKYCPDMVWQHYFRHAITLIVHDRYTLIFINLPNENSTSLWR</sequence>
<reference evidence="2" key="1">
    <citation type="journal article" date="2019" name="Environ. Microbiol.">
        <title>Fungal ecological strategies reflected in gene transcription - a case study of two litter decomposers.</title>
        <authorList>
            <person name="Barbi F."/>
            <person name="Kohler A."/>
            <person name="Barry K."/>
            <person name="Baskaran P."/>
            <person name="Daum C."/>
            <person name="Fauchery L."/>
            <person name="Ihrmark K."/>
            <person name="Kuo A."/>
            <person name="LaButti K."/>
            <person name="Lipzen A."/>
            <person name="Morin E."/>
            <person name="Grigoriev I.V."/>
            <person name="Henrissat B."/>
            <person name="Lindahl B."/>
            <person name="Martin F."/>
        </authorList>
    </citation>
    <scope>NUCLEOTIDE SEQUENCE</scope>
    <source>
        <strain evidence="2">JB14</strain>
    </source>
</reference>
<dbReference type="Proteomes" id="UP000799118">
    <property type="component" value="Unassembled WGS sequence"/>
</dbReference>
<dbReference type="AlphaFoldDB" id="A0A6A4IN04"/>
<protein>
    <submittedName>
        <fullName evidence="2">Uncharacterized protein</fullName>
    </submittedName>
</protein>
<keyword evidence="3" id="KW-1185">Reference proteome</keyword>
<name>A0A6A4IN04_9AGAR</name>
<organism evidence="2 3">
    <name type="scientific">Gymnopus androsaceus JB14</name>
    <dbReference type="NCBI Taxonomy" id="1447944"/>
    <lineage>
        <taxon>Eukaryota</taxon>
        <taxon>Fungi</taxon>
        <taxon>Dikarya</taxon>
        <taxon>Basidiomycota</taxon>
        <taxon>Agaricomycotina</taxon>
        <taxon>Agaricomycetes</taxon>
        <taxon>Agaricomycetidae</taxon>
        <taxon>Agaricales</taxon>
        <taxon>Marasmiineae</taxon>
        <taxon>Omphalotaceae</taxon>
        <taxon>Gymnopus</taxon>
    </lineage>
</organism>
<proteinExistence type="predicted"/>
<feature type="non-terminal residue" evidence="2">
    <location>
        <position position="192"/>
    </location>
</feature>
<feature type="compositionally biased region" description="Polar residues" evidence="1">
    <location>
        <begin position="1"/>
        <end position="17"/>
    </location>
</feature>
<feature type="region of interest" description="Disordered" evidence="1">
    <location>
        <begin position="1"/>
        <end position="110"/>
    </location>
</feature>
<dbReference type="EMBL" id="ML769385">
    <property type="protein sequence ID" value="KAE9410398.1"/>
    <property type="molecule type" value="Genomic_DNA"/>
</dbReference>
<evidence type="ECO:0000313" key="2">
    <source>
        <dbReference type="EMBL" id="KAE9410398.1"/>
    </source>
</evidence>
<evidence type="ECO:0000313" key="3">
    <source>
        <dbReference type="Proteomes" id="UP000799118"/>
    </source>
</evidence>
<gene>
    <name evidence="2" type="ORF">BT96DRAFT_847237</name>
</gene>
<feature type="compositionally biased region" description="Low complexity" evidence="1">
    <location>
        <begin position="31"/>
        <end position="45"/>
    </location>
</feature>
<evidence type="ECO:0000256" key="1">
    <source>
        <dbReference type="SAM" id="MobiDB-lite"/>
    </source>
</evidence>